<comment type="caution">
    <text evidence="2">The sequence shown here is derived from an EMBL/GenBank/DDBJ whole genome shotgun (WGS) entry which is preliminary data.</text>
</comment>
<sequence>MLEQTSSCELRCVVMVPHRQAWPLTEAVLDLALRAERSPDHVLAAAGHRAVERLQRPLCVAVVGRLSSGKSTLLNALLGSAVSPTGEGEVTKVVYLFRHGMWDSAVAHPRDGSSDVPLRLDNGRLPGSIPIPADRLRYIDVTLTAGLLERATLVDTPGLASTSVETSAATSRMLADTQDAAVEADALLFCLNTSLKDDEAQAVQAFRAGKGGRRLSGGTAVGVLTKADHQGKDRRTAWKTAGELARRMSSAHADLFSCVVPVVGLLAEAATTGGIRERHARALSALARAWNPDQSEIALLDKEMFLDADGPVPVEERQQLVDLLGMYGIGELLEALRSGVAGHAAALIEVARKASGFDAMTARLEVALGGRADALKAAAALEELIELAYAAGDHTVYDQAQTLLDRPEMFPVRIVEMGQVLAQGRVRLPAGLAQQAWIVVTTGPSQLDASMAAREVAAWREWAALSDSSGRFIAWTMVRAWRLAAAEKKP</sequence>
<dbReference type="EMBL" id="QHKI01000015">
    <property type="protein sequence ID" value="RSM84718.1"/>
    <property type="molecule type" value="Genomic_DNA"/>
</dbReference>
<accession>A0A428Z9Q7</accession>
<dbReference type="InterPro" id="IPR051943">
    <property type="entry name" value="TRAFAC_Dynamin-like_GTPase"/>
</dbReference>
<dbReference type="Pfam" id="PF00350">
    <property type="entry name" value="Dynamin_N"/>
    <property type="match status" value="1"/>
</dbReference>
<dbReference type="Gene3D" id="3.40.50.300">
    <property type="entry name" value="P-loop containing nucleotide triphosphate hydrolases"/>
    <property type="match status" value="1"/>
</dbReference>
<dbReference type="PRINTS" id="PR00195">
    <property type="entry name" value="DYNAMIN"/>
</dbReference>
<dbReference type="Proteomes" id="UP000287547">
    <property type="component" value="Unassembled WGS sequence"/>
</dbReference>
<evidence type="ECO:0000313" key="3">
    <source>
        <dbReference type="Proteomes" id="UP000287547"/>
    </source>
</evidence>
<organism evidence="2 3">
    <name type="scientific">Kibdelosporangium aridum</name>
    <dbReference type="NCBI Taxonomy" id="2030"/>
    <lineage>
        <taxon>Bacteria</taxon>
        <taxon>Bacillati</taxon>
        <taxon>Actinomycetota</taxon>
        <taxon>Actinomycetes</taxon>
        <taxon>Pseudonocardiales</taxon>
        <taxon>Pseudonocardiaceae</taxon>
        <taxon>Kibdelosporangium</taxon>
    </lineage>
</organism>
<dbReference type="InterPro" id="IPR027417">
    <property type="entry name" value="P-loop_NTPase"/>
</dbReference>
<evidence type="ECO:0000259" key="1">
    <source>
        <dbReference type="Pfam" id="PF00350"/>
    </source>
</evidence>
<gene>
    <name evidence="2" type="ORF">DMH04_19740</name>
</gene>
<name>A0A428Z9Q7_KIBAR</name>
<feature type="domain" description="Dynamin N-terminal" evidence="1">
    <location>
        <begin position="60"/>
        <end position="182"/>
    </location>
</feature>
<dbReference type="AlphaFoldDB" id="A0A428Z9Q7"/>
<proteinExistence type="predicted"/>
<dbReference type="InterPro" id="IPR022812">
    <property type="entry name" value="Dynamin"/>
</dbReference>
<dbReference type="SUPFAM" id="SSF52540">
    <property type="entry name" value="P-loop containing nucleoside triphosphate hydrolases"/>
    <property type="match status" value="1"/>
</dbReference>
<dbReference type="PANTHER" id="PTHR43681">
    <property type="entry name" value="TRANSMEMBRANE GTPASE FZO"/>
    <property type="match status" value="1"/>
</dbReference>
<reference evidence="2 3" key="1">
    <citation type="submission" date="2018-05" db="EMBL/GenBank/DDBJ databases">
        <title>Evolution of GPA BGCs.</title>
        <authorList>
            <person name="Waglechner N."/>
            <person name="Wright G.D."/>
        </authorList>
    </citation>
    <scope>NUCLEOTIDE SEQUENCE [LARGE SCALE GENOMIC DNA]</scope>
    <source>
        <strain evidence="2 3">A82846</strain>
    </source>
</reference>
<dbReference type="InterPro" id="IPR045063">
    <property type="entry name" value="Dynamin_N"/>
</dbReference>
<protein>
    <recommendedName>
        <fullName evidence="1">Dynamin N-terminal domain-containing protein</fullName>
    </recommendedName>
</protein>
<evidence type="ECO:0000313" key="2">
    <source>
        <dbReference type="EMBL" id="RSM84718.1"/>
    </source>
</evidence>
<dbReference type="PANTHER" id="PTHR43681:SF1">
    <property type="entry name" value="SARCALUMENIN"/>
    <property type="match status" value="1"/>
</dbReference>